<evidence type="ECO:0000313" key="3">
    <source>
        <dbReference type="Proteomes" id="UP001597079"/>
    </source>
</evidence>
<dbReference type="PANTHER" id="PTHR42779">
    <property type="entry name" value="PROTEIN YNJB"/>
    <property type="match status" value="1"/>
</dbReference>
<feature type="signal peptide" evidence="1">
    <location>
        <begin position="1"/>
        <end position="21"/>
    </location>
</feature>
<accession>A0ABW4JK58</accession>
<dbReference type="Proteomes" id="UP001597079">
    <property type="component" value="Unassembled WGS sequence"/>
</dbReference>
<evidence type="ECO:0000313" key="2">
    <source>
        <dbReference type="EMBL" id="MFD1676722.1"/>
    </source>
</evidence>
<evidence type="ECO:0000256" key="1">
    <source>
        <dbReference type="SAM" id="SignalP"/>
    </source>
</evidence>
<organism evidence="2 3">
    <name type="scientific">Alicyclobacillus fodiniaquatilis</name>
    <dbReference type="NCBI Taxonomy" id="1661150"/>
    <lineage>
        <taxon>Bacteria</taxon>
        <taxon>Bacillati</taxon>
        <taxon>Bacillota</taxon>
        <taxon>Bacilli</taxon>
        <taxon>Bacillales</taxon>
        <taxon>Alicyclobacillaceae</taxon>
        <taxon>Alicyclobacillus</taxon>
    </lineage>
</organism>
<reference evidence="3" key="1">
    <citation type="journal article" date="2019" name="Int. J. Syst. Evol. Microbiol.">
        <title>The Global Catalogue of Microorganisms (GCM) 10K type strain sequencing project: providing services to taxonomists for standard genome sequencing and annotation.</title>
        <authorList>
            <consortium name="The Broad Institute Genomics Platform"/>
            <consortium name="The Broad Institute Genome Sequencing Center for Infectious Disease"/>
            <person name="Wu L."/>
            <person name="Ma J."/>
        </authorList>
    </citation>
    <scope>NUCLEOTIDE SEQUENCE [LARGE SCALE GENOMIC DNA]</scope>
    <source>
        <strain evidence="3">CGMCC 1.12286</strain>
    </source>
</reference>
<dbReference type="Pfam" id="PF13416">
    <property type="entry name" value="SBP_bac_8"/>
    <property type="match status" value="1"/>
</dbReference>
<name>A0ABW4JK58_9BACL</name>
<comment type="caution">
    <text evidence="2">The sequence shown here is derived from an EMBL/GenBank/DDBJ whole genome shotgun (WGS) entry which is preliminary data.</text>
</comment>
<dbReference type="Gene3D" id="3.40.190.10">
    <property type="entry name" value="Periplasmic binding protein-like II"/>
    <property type="match status" value="2"/>
</dbReference>
<dbReference type="PROSITE" id="PS51257">
    <property type="entry name" value="PROKAR_LIPOPROTEIN"/>
    <property type="match status" value="1"/>
</dbReference>
<proteinExistence type="predicted"/>
<dbReference type="SUPFAM" id="SSF53850">
    <property type="entry name" value="Periplasmic binding protein-like II"/>
    <property type="match status" value="1"/>
</dbReference>
<sequence length="394" mass="42174">MKAKIAMSTMAIAALSSMVVAGCGDPSSANTTNTASGTAAKTTSAKTVNMTLYTSGDVNVQTLWQNDLIPMYQKSHPNVHIRVVYSADGVNDTATQDRITAAEKAKKNSGFDIIDAGFVTNLAQANLLQKLNAKEIPLMSHVDAALLKQSDYEGLPYRASSVVLAYNSDFVKNPPKTLSALLTWIKDNPGKFTYNSPSSGGSGDAFVTNVVRSEMPSAQQPAMVSGQDKSLEKYWTTGLNTLHSLTPDIYRNGFYPNGNNAVLQLLANQSIWIAPVWSDMSLAALAQHQLPASVKLLQLTPPFNGGPADVGVVANSPNKAAADAFLNWLLTPPVQSIVVSEMDGYPGVEWKYMPASVQKKFASISGSFSTGISSFYSNDLHQLWQNQVAGTPSK</sequence>
<dbReference type="PANTHER" id="PTHR42779:SF1">
    <property type="entry name" value="PROTEIN YNJB"/>
    <property type="match status" value="1"/>
</dbReference>
<feature type="chain" id="PRO_5045182737" evidence="1">
    <location>
        <begin position="22"/>
        <end position="394"/>
    </location>
</feature>
<keyword evidence="1" id="KW-0732">Signal</keyword>
<dbReference type="InterPro" id="IPR006059">
    <property type="entry name" value="SBP"/>
</dbReference>
<gene>
    <name evidence="2" type="ORF">ACFSB2_18775</name>
</gene>
<protein>
    <submittedName>
        <fullName evidence="2">Extracellular solute-binding protein</fullName>
    </submittedName>
</protein>
<dbReference type="EMBL" id="JBHUCX010000074">
    <property type="protein sequence ID" value="MFD1676722.1"/>
    <property type="molecule type" value="Genomic_DNA"/>
</dbReference>
<dbReference type="RefSeq" id="WP_377944627.1">
    <property type="nucleotide sequence ID" value="NZ_JBHUCX010000074.1"/>
</dbReference>
<keyword evidence="3" id="KW-1185">Reference proteome</keyword>